<dbReference type="eggNOG" id="ENOG5030SC6">
    <property type="taxonomic scope" value="Bacteria"/>
</dbReference>
<dbReference type="AlphaFoldDB" id="U5ENA2"/>
<feature type="compositionally biased region" description="Low complexity" evidence="1">
    <location>
        <begin position="46"/>
        <end position="62"/>
    </location>
</feature>
<gene>
    <name evidence="2" type="ORF">NCAST_37_01570</name>
</gene>
<accession>U5ENA2</accession>
<dbReference type="Proteomes" id="UP000017048">
    <property type="component" value="Unassembled WGS sequence"/>
</dbReference>
<evidence type="ECO:0000256" key="1">
    <source>
        <dbReference type="SAM" id="MobiDB-lite"/>
    </source>
</evidence>
<evidence type="ECO:0000313" key="3">
    <source>
        <dbReference type="Proteomes" id="UP000017048"/>
    </source>
</evidence>
<name>U5ENA2_NOCAS</name>
<comment type="caution">
    <text evidence="2">The sequence shown here is derived from an EMBL/GenBank/DDBJ whole genome shotgun (WGS) entry which is preliminary data.</text>
</comment>
<feature type="region of interest" description="Disordered" evidence="1">
    <location>
        <begin position="43"/>
        <end position="67"/>
    </location>
</feature>
<reference evidence="2 3" key="1">
    <citation type="journal article" date="2014" name="BMC Genomics">
        <title>Genome based analysis of type-I polyketide synthase and nonribosomal peptide synthetase gene clusters in seven strains of five representative Nocardia species.</title>
        <authorList>
            <person name="Komaki H."/>
            <person name="Ichikawa N."/>
            <person name="Hosoyama A."/>
            <person name="Takahashi-Nakaguchi A."/>
            <person name="Matsuzawa T."/>
            <person name="Suzuki K."/>
            <person name="Fujita N."/>
            <person name="Gonoi T."/>
        </authorList>
    </citation>
    <scope>NUCLEOTIDE SEQUENCE [LARGE SCALE GENOMIC DNA]</scope>
    <source>
        <strain evidence="2 3">NBRC 15531</strain>
    </source>
</reference>
<proteinExistence type="predicted"/>
<protein>
    <submittedName>
        <fullName evidence="2">Uncharacterized protein</fullName>
    </submittedName>
</protein>
<keyword evidence="3" id="KW-1185">Reference proteome</keyword>
<organism evidence="2 3">
    <name type="scientific">Nocardia asteroides NBRC 15531</name>
    <dbReference type="NCBI Taxonomy" id="1110697"/>
    <lineage>
        <taxon>Bacteria</taxon>
        <taxon>Bacillati</taxon>
        <taxon>Actinomycetota</taxon>
        <taxon>Actinomycetes</taxon>
        <taxon>Mycobacteriales</taxon>
        <taxon>Nocardiaceae</taxon>
        <taxon>Nocardia</taxon>
    </lineage>
</organism>
<evidence type="ECO:0000313" key="2">
    <source>
        <dbReference type="EMBL" id="GAD87846.1"/>
    </source>
</evidence>
<dbReference type="EMBL" id="BAFO02000037">
    <property type="protein sequence ID" value="GAD87846.1"/>
    <property type="molecule type" value="Genomic_DNA"/>
</dbReference>
<sequence length="191" mass="19969">MRLRVSRFGGFVPWNQVGRMMKRQLFVVVAVVGSVVLAGCEGGGSTSSAGTSSRSTTSASAAPVVPPAPVLNRRADNGEIVQQDGLSGAGTLRIDNGNSADFAVVVTNGNPAAPQAIIYVQGNSEATLSGIDGTYYVYLKTGTDWDQATLGFTRDRKFQKFDDPFDAGSDWEITLQPSIGGNASTSSVPAF</sequence>